<dbReference type="EMBL" id="MFLF01000012">
    <property type="protein sequence ID" value="OGG59910.1"/>
    <property type="molecule type" value="Genomic_DNA"/>
</dbReference>
<proteinExistence type="predicted"/>
<accession>A0A1F6DF11</accession>
<dbReference type="STRING" id="1798492.A3C89_03135"/>
<name>A0A1F6DF11_9BACT</name>
<gene>
    <name evidence="1" type="ORF">A3C89_03135</name>
</gene>
<evidence type="ECO:0000313" key="2">
    <source>
        <dbReference type="Proteomes" id="UP000178794"/>
    </source>
</evidence>
<dbReference type="Proteomes" id="UP000178794">
    <property type="component" value="Unassembled WGS sequence"/>
</dbReference>
<evidence type="ECO:0000313" key="1">
    <source>
        <dbReference type="EMBL" id="OGG59910.1"/>
    </source>
</evidence>
<comment type="caution">
    <text evidence="1">The sequence shown here is derived from an EMBL/GenBank/DDBJ whole genome shotgun (WGS) entry which is preliminary data.</text>
</comment>
<sequence>MELSKFLNEVSYTAVAHEYPFLILGQVFDACHDKRTRSQEISQAMELFIRKYVERKSFDSETFKRKVLKDGFINNFFGTESVSSLIDPLANFQQVETHMYLTNTIMKMMRYGNHVAFRMTDSSGAVHHEANEALKHIADGEYVIGQFREFVRVHCVEVHHTKRIDMQDELASADRFLAHMFTACPASNVAEALVSDYKERYHDEQWGDVQVGLCCNVPVYARLVFGDNKHERVWRHGAVTCKDAKIIFSDMASGTPSIQYFVKSSAEMNPLLQRKPDETYFSFSLEWSLHKDIAAMLFNGLSARSVYQTYQNNQHLLPNDPE</sequence>
<organism evidence="1 2">
    <name type="scientific">Candidatus Kaiserbacteria bacterium RIFCSPHIGHO2_02_FULL_50_50</name>
    <dbReference type="NCBI Taxonomy" id="1798492"/>
    <lineage>
        <taxon>Bacteria</taxon>
        <taxon>Candidatus Kaiseribacteriota</taxon>
    </lineage>
</organism>
<protein>
    <submittedName>
        <fullName evidence="1">Uncharacterized protein</fullName>
    </submittedName>
</protein>
<reference evidence="1 2" key="1">
    <citation type="journal article" date="2016" name="Nat. Commun.">
        <title>Thousands of microbial genomes shed light on interconnected biogeochemical processes in an aquifer system.</title>
        <authorList>
            <person name="Anantharaman K."/>
            <person name="Brown C.T."/>
            <person name="Hug L.A."/>
            <person name="Sharon I."/>
            <person name="Castelle C.J."/>
            <person name="Probst A.J."/>
            <person name="Thomas B.C."/>
            <person name="Singh A."/>
            <person name="Wilkins M.J."/>
            <person name="Karaoz U."/>
            <person name="Brodie E.L."/>
            <person name="Williams K.H."/>
            <person name="Hubbard S.S."/>
            <person name="Banfield J.F."/>
        </authorList>
    </citation>
    <scope>NUCLEOTIDE SEQUENCE [LARGE SCALE GENOMIC DNA]</scope>
</reference>
<dbReference type="AlphaFoldDB" id="A0A1F6DF11"/>